<evidence type="ECO:0000313" key="2">
    <source>
        <dbReference type="EMBL" id="KAF4655749.1"/>
    </source>
</evidence>
<dbReference type="Proteomes" id="UP000570595">
    <property type="component" value="Unassembled WGS sequence"/>
</dbReference>
<comment type="caution">
    <text evidence="2">The sequence shown here is derived from an EMBL/GenBank/DDBJ whole genome shotgun (WGS) entry which is preliminary data.</text>
</comment>
<evidence type="ECO:0000256" key="1">
    <source>
        <dbReference type="SAM" id="MobiDB-lite"/>
    </source>
</evidence>
<sequence length="1003" mass="111647">MAARQCIPSRVRAFTSVVDRRISAESILEAYASSGGRTEEVSYHVARLMELAKSRDKVAMDDPRYLSMLAQVARHRISFTTQMLCGVVEALGRLGRSDLLSDTYTTLILSSLEYLGPDVLTVVAKTYAMHNIQGEGAQKIFAVLDQRIQEERNTFTLVDLCTAMLSSEIYRERNPSSKRRTPDYPAILADLIAAKERLSTPELADALRAFSIVYRRRLEERDGGIRDLADALLASEERPPQLASSVTSLLDLDLPDHAAGLLRRHLTTTDESPGRRHSAREAVSLIRVMTRLHKSREAETRKWWQPTVDALYLDVIAGLADLDTAQSMHLLRAIAQGRVSRVCPSRELKKEVIPLLMTEVLREIRSLPPSTVAFALRCCVKLQYWDSDFLAGASKVFLDRMEEYLGGLSGRVRSSVSFGGVSSHAEYHGLRRWDSLVGIVLGTQGPAMRGLVPASFLTLYNTLVQSSGMKVFEYPSRALASCLWALTKAGLDSKEVAEKAVLCARDRVMEMTPQDATTIAWTMARARFRADALKYLTPMLSRALREERMNARDKAMLLWTIAEHSSDGLLENPPLEDFSTLAEGITRDLGASLISDSFTNADIIVLLLSYSRLSQCGRSPEDAKTAILSLHRALYGRVNSLDLSSLCFAWFLIAVSELSDPALQGPIALATARKMSRRGITASAQDAANAILALQKSSGIDDIEKLIREPLRTACMKAIVDEPQKGRDEGMTPNALRTFSLRAMAGPEALRLGSEEVDRIVSALTDCTPGFSQQQQVRCLMSLAKLLKRHGKSKENELLAAITQVQDALLLTASNSRPKGSDLLAMCWSQLKLTQYLSRTGGTLSPGNRKFLSRLRRTMHHAVEQRRIPWPELCENIQLLHSAGVFDSLSYEAKSELWRSASYRQKKGVPRPERRDASLGAGVDPRSGLKGLHKKFRTPAATKHAYFQISESKLVEEKTEPEEEELFDKDRIYGGMQPSRKIPAQSFIEQVRRLKEQEGRNAR</sequence>
<accession>A0A7J6L9B5</accession>
<feature type="region of interest" description="Disordered" evidence="1">
    <location>
        <begin position="907"/>
        <end position="931"/>
    </location>
</feature>
<proteinExistence type="predicted"/>
<dbReference type="EMBL" id="JABAHT010000449">
    <property type="protein sequence ID" value="KAF4655749.1"/>
    <property type="molecule type" value="Genomic_DNA"/>
</dbReference>
<dbReference type="OrthoDB" id="425947at2759"/>
<dbReference type="AlphaFoldDB" id="A0A7J6L9B5"/>
<evidence type="ECO:0000313" key="3">
    <source>
        <dbReference type="Proteomes" id="UP000570595"/>
    </source>
</evidence>
<feature type="region of interest" description="Disordered" evidence="1">
    <location>
        <begin position="957"/>
        <end position="979"/>
    </location>
</feature>
<name>A0A7J6L9B5_PEROL</name>
<organism evidence="2 3">
    <name type="scientific">Perkinsus olseni</name>
    <name type="common">Perkinsus atlanticus</name>
    <dbReference type="NCBI Taxonomy" id="32597"/>
    <lineage>
        <taxon>Eukaryota</taxon>
        <taxon>Sar</taxon>
        <taxon>Alveolata</taxon>
        <taxon>Perkinsozoa</taxon>
        <taxon>Perkinsea</taxon>
        <taxon>Perkinsida</taxon>
        <taxon>Perkinsidae</taxon>
        <taxon>Perkinsus</taxon>
    </lineage>
</organism>
<gene>
    <name evidence="2" type="ORF">FOZ61_007394</name>
</gene>
<protein>
    <submittedName>
        <fullName evidence="2">Uncharacterized protein</fullName>
    </submittedName>
</protein>
<reference evidence="2 3" key="1">
    <citation type="submission" date="2020-04" db="EMBL/GenBank/DDBJ databases">
        <title>Perkinsus olseni comparative genomics.</title>
        <authorList>
            <person name="Bogema D.R."/>
        </authorList>
    </citation>
    <scope>NUCLEOTIDE SEQUENCE [LARGE SCALE GENOMIC DNA]</scope>
    <source>
        <strain evidence="2">ATCC PRA-179</strain>
    </source>
</reference>